<dbReference type="InterPro" id="IPR002018">
    <property type="entry name" value="CarbesteraseB"/>
</dbReference>
<evidence type="ECO:0000259" key="5">
    <source>
        <dbReference type="Pfam" id="PF00135"/>
    </source>
</evidence>
<evidence type="ECO:0000313" key="6">
    <source>
        <dbReference type="Proteomes" id="UP000025227"/>
    </source>
</evidence>
<keyword evidence="2" id="KW-0719">Serine esterase</keyword>
<sequence length="569" mass="64734">MKVRRRVSSRVSSHAICKGGLLACKARSTECLVKTNYGLIQGKRYVTKNGIVADCFLGVPYAKPPVGELRFKKPQRMEPWEGVKKCRQFGNRSVQEDMFWDKVTISTPQSEDCLYLNIFAPPIDPTKSYPVLFYIHGGGFMMDSAVKYKPENTIRQIVSQEVIVVTIQYRLGYLGFFCTGDSVAKGNYGLWDQLEALKWTKENIHHFGGDPNRITVSGQSAGAVSADLLSISPLSRDMFHRKIVMGGSSFCYWSTTSKEKCAEYCRQKAVKLGWKPRPEGYNSKEEESVDMMDFMRAVPAKRLGMHMIGNDVFFNEARLPLAPVIDGEIFPKAISELRAEAPSMDSIAGVGRQESLLFMALGAVRGTGKDMDKLLHELSRKTKLNIAELEEVVARVYGDLKNLRRDRKSMQNAFVSCLSDTFANFGCYRYLEHSQKHDKPTYAYCFDYTSRAMWGWFPIMIPYMTGTHCSDIIYLFDCNYFSSPFSMTKKDRKISKWTSTSFMQFVKTGNPNIPGLPFNWEPVSKSDEIRMLNINEKPAMAGKVFDNRIKQIDSCFEEILLRRSHDQLS</sequence>
<evidence type="ECO:0000256" key="1">
    <source>
        <dbReference type="ARBA" id="ARBA00005964"/>
    </source>
</evidence>
<evidence type="ECO:0000256" key="3">
    <source>
        <dbReference type="ARBA" id="ARBA00022801"/>
    </source>
</evidence>
<name>A0A7I4YTC5_HAECO</name>
<evidence type="ECO:0000313" key="7">
    <source>
        <dbReference type="WBParaSite" id="HCON_00137850-00001"/>
    </source>
</evidence>
<dbReference type="SUPFAM" id="SSF53474">
    <property type="entry name" value="alpha/beta-Hydrolases"/>
    <property type="match status" value="1"/>
</dbReference>
<dbReference type="WBParaSite" id="HCON_00137850-00001">
    <property type="protein sequence ID" value="HCON_00137850-00001"/>
    <property type="gene ID" value="HCON_00137850"/>
</dbReference>
<dbReference type="InterPro" id="IPR019826">
    <property type="entry name" value="Carboxylesterase_B_AS"/>
</dbReference>
<dbReference type="PANTHER" id="PTHR44590:SF4">
    <property type="entry name" value="CARBOXYLIC ESTER HYDROLASE"/>
    <property type="match status" value="1"/>
</dbReference>
<accession>A0A7I4YTC5</accession>
<dbReference type="EC" id="3.1.1.-" evidence="4"/>
<dbReference type="Gene3D" id="3.40.50.1820">
    <property type="entry name" value="alpha/beta hydrolase"/>
    <property type="match status" value="1"/>
</dbReference>
<keyword evidence="6" id="KW-1185">Reference proteome</keyword>
<dbReference type="Pfam" id="PF00135">
    <property type="entry name" value="COesterase"/>
    <property type="match status" value="1"/>
</dbReference>
<evidence type="ECO:0000256" key="2">
    <source>
        <dbReference type="ARBA" id="ARBA00022487"/>
    </source>
</evidence>
<protein>
    <recommendedName>
        <fullName evidence="4">Carboxylic ester hydrolase</fullName>
        <ecNumber evidence="4">3.1.1.-</ecNumber>
    </recommendedName>
</protein>
<dbReference type="PROSITE" id="PS00941">
    <property type="entry name" value="CARBOXYLESTERASE_B_2"/>
    <property type="match status" value="1"/>
</dbReference>
<reference evidence="7" key="1">
    <citation type="submission" date="2020-12" db="UniProtKB">
        <authorList>
            <consortium name="WormBaseParasite"/>
        </authorList>
    </citation>
    <scope>IDENTIFICATION</scope>
    <source>
        <strain evidence="7">MHco3</strain>
    </source>
</reference>
<feature type="domain" description="Carboxylesterase type B" evidence="5">
    <location>
        <begin position="32"/>
        <end position="548"/>
    </location>
</feature>
<dbReference type="OMA" id="SKQMWGW"/>
<dbReference type="InterPro" id="IPR019819">
    <property type="entry name" value="Carboxylesterase_B_CS"/>
</dbReference>
<dbReference type="OrthoDB" id="3200163at2759"/>
<keyword evidence="3 4" id="KW-0378">Hydrolase</keyword>
<dbReference type="PROSITE" id="PS00122">
    <property type="entry name" value="CARBOXYLESTERASE_B_1"/>
    <property type="match status" value="1"/>
</dbReference>
<dbReference type="PANTHER" id="PTHR44590">
    <property type="entry name" value="CARBOXYLIC ESTER HYDROLASE-RELATED"/>
    <property type="match status" value="1"/>
</dbReference>
<dbReference type="Proteomes" id="UP000025227">
    <property type="component" value="Unplaced"/>
</dbReference>
<evidence type="ECO:0000256" key="4">
    <source>
        <dbReference type="RuleBase" id="RU361235"/>
    </source>
</evidence>
<dbReference type="GO" id="GO:0052689">
    <property type="term" value="F:carboxylic ester hydrolase activity"/>
    <property type="evidence" value="ECO:0007669"/>
    <property type="project" value="UniProtKB-KW"/>
</dbReference>
<dbReference type="AlphaFoldDB" id="A0A7I4YTC5"/>
<dbReference type="InterPro" id="IPR029058">
    <property type="entry name" value="AB_hydrolase_fold"/>
</dbReference>
<organism evidence="6 7">
    <name type="scientific">Haemonchus contortus</name>
    <name type="common">Barber pole worm</name>
    <dbReference type="NCBI Taxonomy" id="6289"/>
    <lineage>
        <taxon>Eukaryota</taxon>
        <taxon>Metazoa</taxon>
        <taxon>Ecdysozoa</taxon>
        <taxon>Nematoda</taxon>
        <taxon>Chromadorea</taxon>
        <taxon>Rhabditida</taxon>
        <taxon>Rhabditina</taxon>
        <taxon>Rhabditomorpha</taxon>
        <taxon>Strongyloidea</taxon>
        <taxon>Trichostrongylidae</taxon>
        <taxon>Haemonchus</taxon>
    </lineage>
</organism>
<comment type="similarity">
    <text evidence="1 4">Belongs to the type-B carboxylesterase/lipase family.</text>
</comment>
<proteinExistence type="inferred from homology"/>